<sequence length="488" mass="54909">MAPQKFKAAASKAAAKAKAKAKKQQAPVPAPSNRHTWNLLKESPSIKAARLAAERDAEKEVAREKQVRKRREQAAKVESPTCAIDNRLVLSATLTTSQKRPANAAFDDRGQNKRLKLTGNDGDDEGPPAFPWEKNKKLEQPPSLPVFGVGFESTSLNPIKAMGDLGKLPTEIRDKIFRYLLISDRNIMVFNDWSIVYPRMKPKLDVAILRTCKVLHMQGIRILFGENTFLYNIRDVVKGDLSPGSMSVLYGGCVVPIDKYGHLIRHITIHISPNRLFTANVSNFANAIQKFLPDRGLVEPANIHTLTFEIPVKVGQHSKRPQGSICVWDLFGSDVRDALSKLNIQFIRVIGTVKMNLMDHRFHYEIDLRYIHKQKQEQNDETKTQHHECPAMKKRIQSMVDTATARLYNIPVRIWELATLGPEKANVKKLYWTLSSRADGGAVAAHPPCLDTSWIPRDRLSDLTPKLPKDARMATWLDGVSVGSNPWR</sequence>
<dbReference type="EMBL" id="MU393449">
    <property type="protein sequence ID" value="KAI4867234.1"/>
    <property type="molecule type" value="Genomic_DNA"/>
</dbReference>
<reference evidence="1 2" key="1">
    <citation type="journal article" date="2022" name="New Phytol.">
        <title>Ecological generalism drives hyperdiversity of secondary metabolite gene clusters in xylarialean endophytes.</title>
        <authorList>
            <person name="Franco M.E.E."/>
            <person name="Wisecaver J.H."/>
            <person name="Arnold A.E."/>
            <person name="Ju Y.M."/>
            <person name="Slot J.C."/>
            <person name="Ahrendt S."/>
            <person name="Moore L.P."/>
            <person name="Eastman K.E."/>
            <person name="Scott K."/>
            <person name="Konkel Z."/>
            <person name="Mondo S.J."/>
            <person name="Kuo A."/>
            <person name="Hayes R.D."/>
            <person name="Haridas S."/>
            <person name="Andreopoulos B."/>
            <person name="Riley R."/>
            <person name="LaButti K."/>
            <person name="Pangilinan J."/>
            <person name="Lipzen A."/>
            <person name="Amirebrahimi M."/>
            <person name="Yan J."/>
            <person name="Adam C."/>
            <person name="Keymanesh K."/>
            <person name="Ng V."/>
            <person name="Louie K."/>
            <person name="Northen T."/>
            <person name="Drula E."/>
            <person name="Henrissat B."/>
            <person name="Hsieh H.M."/>
            <person name="Youens-Clark K."/>
            <person name="Lutzoni F."/>
            <person name="Miadlikowska J."/>
            <person name="Eastwood D.C."/>
            <person name="Hamelin R.C."/>
            <person name="Grigoriev I.V."/>
            <person name="U'Ren J.M."/>
        </authorList>
    </citation>
    <scope>NUCLEOTIDE SEQUENCE [LARGE SCALE GENOMIC DNA]</scope>
    <source>
        <strain evidence="1 2">CBS 119005</strain>
    </source>
</reference>
<protein>
    <submittedName>
        <fullName evidence="1">Uncharacterized protein</fullName>
    </submittedName>
</protein>
<evidence type="ECO:0000313" key="1">
    <source>
        <dbReference type="EMBL" id="KAI4867234.1"/>
    </source>
</evidence>
<name>A0ACB9Z635_9PEZI</name>
<organism evidence="1 2">
    <name type="scientific">Hypoxylon rubiginosum</name>
    <dbReference type="NCBI Taxonomy" id="110542"/>
    <lineage>
        <taxon>Eukaryota</taxon>
        <taxon>Fungi</taxon>
        <taxon>Dikarya</taxon>
        <taxon>Ascomycota</taxon>
        <taxon>Pezizomycotina</taxon>
        <taxon>Sordariomycetes</taxon>
        <taxon>Xylariomycetidae</taxon>
        <taxon>Xylariales</taxon>
        <taxon>Hypoxylaceae</taxon>
        <taxon>Hypoxylon</taxon>
    </lineage>
</organism>
<feature type="non-terminal residue" evidence="1">
    <location>
        <position position="488"/>
    </location>
</feature>
<gene>
    <name evidence="1" type="ORF">F4820DRAFT_414232</name>
</gene>
<comment type="caution">
    <text evidence="1">The sequence shown here is derived from an EMBL/GenBank/DDBJ whole genome shotgun (WGS) entry which is preliminary data.</text>
</comment>
<keyword evidence="2" id="KW-1185">Reference proteome</keyword>
<dbReference type="Proteomes" id="UP001497700">
    <property type="component" value="Unassembled WGS sequence"/>
</dbReference>
<accession>A0ACB9Z635</accession>
<proteinExistence type="predicted"/>
<evidence type="ECO:0000313" key="2">
    <source>
        <dbReference type="Proteomes" id="UP001497700"/>
    </source>
</evidence>